<dbReference type="SUPFAM" id="SSF51182">
    <property type="entry name" value="RmlC-like cupins"/>
    <property type="match status" value="1"/>
</dbReference>
<proteinExistence type="predicted"/>
<name>A0A8J5X623_DIALT</name>
<dbReference type="CDD" id="cd02247">
    <property type="entry name" value="cupin_pirin_C"/>
    <property type="match status" value="1"/>
</dbReference>
<evidence type="ECO:0000313" key="2">
    <source>
        <dbReference type="EMBL" id="KAG8456898.1"/>
    </source>
</evidence>
<evidence type="ECO:0008006" key="4">
    <source>
        <dbReference type="Google" id="ProtNLM"/>
    </source>
</evidence>
<gene>
    <name evidence="2" type="ORF">KFE25_012688</name>
</gene>
<evidence type="ECO:0000313" key="3">
    <source>
        <dbReference type="Proteomes" id="UP000751190"/>
    </source>
</evidence>
<keyword evidence="1" id="KW-0732">Signal</keyword>
<protein>
    <recommendedName>
        <fullName evidence="4">Pirin</fullName>
    </recommendedName>
</protein>
<keyword evidence="3" id="KW-1185">Reference proteome</keyword>
<feature type="signal peptide" evidence="1">
    <location>
        <begin position="1"/>
        <end position="20"/>
    </location>
</feature>
<dbReference type="Proteomes" id="UP000751190">
    <property type="component" value="Unassembled WGS sequence"/>
</dbReference>
<dbReference type="PANTHER" id="PTHR13903:SF31">
    <property type="entry name" value="CUPIN-DOMAIN CONTAINING PROTEIN"/>
    <property type="match status" value="1"/>
</dbReference>
<dbReference type="InterPro" id="IPR011051">
    <property type="entry name" value="RmlC_Cupin_sf"/>
</dbReference>
<feature type="chain" id="PRO_5035291762" description="Pirin" evidence="1">
    <location>
        <begin position="21"/>
        <end position="424"/>
    </location>
</feature>
<dbReference type="OrthoDB" id="10542759at2759"/>
<organism evidence="2 3">
    <name type="scientific">Diacronema lutheri</name>
    <name type="common">Unicellular marine alga</name>
    <name type="synonym">Monochrysis lutheri</name>
    <dbReference type="NCBI Taxonomy" id="2081491"/>
    <lineage>
        <taxon>Eukaryota</taxon>
        <taxon>Haptista</taxon>
        <taxon>Haptophyta</taxon>
        <taxon>Pavlovophyceae</taxon>
        <taxon>Pavlovales</taxon>
        <taxon>Pavlovaceae</taxon>
        <taxon>Diacronema</taxon>
    </lineage>
</organism>
<sequence length="424" mass="43725">MAKLLVAEPALLALPALGLGEAVRASGEREARALSAALPSVGRGFNLFGTHDIRGRGTHVESSPHCDPFIMCVAATVGAGQRLPFCAHPHCGASVATILLQGAAIRPWDNVHGDEPEPLLPGGVYHVDTGAGCVHDEPLEPIDARARTRAGFSPDELPAVPCADPRADTRLVQLWWNALAADAPPRGVRTQVLAPADVPRVTQDDGIAVRVLAGSYRGCADALAPSSRHPVLVLHVRLPPGGAGALSPLPADFNGFVWQLSGAAEVGGHIDAPPPGCARWGERPSSPRAAPAVALSAGARGLAILPPGGDALRLANGAADAPVELLVALGRPHRAPYFKYVGYGGALIHRSVGEVEAAMCEYEKSPADFGRAAAGADAAPVDVGARYTLVPGFQADGGEMMERPADVVARFSRVDPAAGTAAWQ</sequence>
<dbReference type="InterPro" id="IPR012093">
    <property type="entry name" value="Pirin"/>
</dbReference>
<dbReference type="EMBL" id="JAGTXO010000102">
    <property type="protein sequence ID" value="KAG8456898.1"/>
    <property type="molecule type" value="Genomic_DNA"/>
</dbReference>
<evidence type="ECO:0000256" key="1">
    <source>
        <dbReference type="SAM" id="SignalP"/>
    </source>
</evidence>
<dbReference type="AlphaFoldDB" id="A0A8J5X623"/>
<accession>A0A8J5X623</accession>
<dbReference type="InterPro" id="IPR014710">
    <property type="entry name" value="RmlC-like_jellyroll"/>
</dbReference>
<dbReference type="Gene3D" id="2.60.120.10">
    <property type="entry name" value="Jelly Rolls"/>
    <property type="match status" value="1"/>
</dbReference>
<reference evidence="2" key="1">
    <citation type="submission" date="2021-05" db="EMBL/GenBank/DDBJ databases">
        <title>The genome of the haptophyte Pavlova lutheri (Diacronema luteri, Pavlovales) - a model for lipid biosynthesis in eukaryotic algae.</title>
        <authorList>
            <person name="Hulatt C.J."/>
            <person name="Posewitz M.C."/>
        </authorList>
    </citation>
    <scope>NUCLEOTIDE SEQUENCE</scope>
    <source>
        <strain evidence="2">NIVA-4/92</strain>
    </source>
</reference>
<dbReference type="PANTHER" id="PTHR13903">
    <property type="entry name" value="PIRIN-RELATED"/>
    <property type="match status" value="1"/>
</dbReference>
<comment type="caution">
    <text evidence="2">The sequence shown here is derived from an EMBL/GenBank/DDBJ whole genome shotgun (WGS) entry which is preliminary data.</text>
</comment>